<name>A0A9X6YMB3_BACCE</name>
<dbReference type="AlphaFoldDB" id="A0A9X6YMB3"/>
<dbReference type="Proteomes" id="UP000220691">
    <property type="component" value="Unassembled WGS sequence"/>
</dbReference>
<dbReference type="Pfam" id="PF14301">
    <property type="entry name" value="DUF4376"/>
    <property type="match status" value="1"/>
</dbReference>
<proteinExistence type="predicted"/>
<evidence type="ECO:0000313" key="3">
    <source>
        <dbReference type="Proteomes" id="UP000220691"/>
    </source>
</evidence>
<dbReference type="RefSeq" id="WP_098126426.1">
    <property type="nucleotide sequence ID" value="NZ_NUAN01000071.1"/>
</dbReference>
<dbReference type="EMBL" id="NUAN01000071">
    <property type="protein sequence ID" value="PEN97843.1"/>
    <property type="molecule type" value="Genomic_DNA"/>
</dbReference>
<protein>
    <recommendedName>
        <fullName evidence="1">DUF4376 domain-containing protein</fullName>
    </recommendedName>
</protein>
<accession>A0A9X6YMB3</accession>
<gene>
    <name evidence="2" type="ORF">CN553_12465</name>
</gene>
<comment type="caution">
    <text evidence="2">The sequence shown here is derived from an EMBL/GenBank/DDBJ whole genome shotgun (WGS) entry which is preliminary data.</text>
</comment>
<reference evidence="2 3" key="1">
    <citation type="submission" date="2017-09" db="EMBL/GenBank/DDBJ databases">
        <title>Large-scale bioinformatics analysis of Bacillus genomes uncovers conserved roles of natural products in bacterial physiology.</title>
        <authorList>
            <consortium name="Agbiome Team Llc"/>
            <person name="Bleich R.M."/>
            <person name="Kirk G.J."/>
            <person name="Santa Maria K.C."/>
            <person name="Allen S.E."/>
            <person name="Farag S."/>
            <person name="Shank E.A."/>
            <person name="Bowers A."/>
        </authorList>
    </citation>
    <scope>NUCLEOTIDE SEQUENCE [LARGE SCALE GENOMIC DNA]</scope>
    <source>
        <strain evidence="2 3">AFS027647</strain>
    </source>
</reference>
<feature type="domain" description="DUF4376" evidence="1">
    <location>
        <begin position="51"/>
        <end position="158"/>
    </location>
</feature>
<evidence type="ECO:0000313" key="2">
    <source>
        <dbReference type="EMBL" id="PEN97843.1"/>
    </source>
</evidence>
<evidence type="ECO:0000259" key="1">
    <source>
        <dbReference type="Pfam" id="PF14301"/>
    </source>
</evidence>
<sequence>MLFDSQIEKQLVDIGFDRMTMEEKNQLITTLARKEGAVLSRITDEYILNHHKKLKSAILSEKCDEVIVTGFKSTNGHTYRMKGDDQINFIGQAHELIFFDKETETVLWLTEDADYVIHPREEWLNQVYREAFMHKKAQLFKYSERKKKIADAKTHSEIVAVTWDEPPKKEEKKEVTLEKVGDGTVE</sequence>
<organism evidence="2 3">
    <name type="scientific">Bacillus cereus</name>
    <dbReference type="NCBI Taxonomy" id="1396"/>
    <lineage>
        <taxon>Bacteria</taxon>
        <taxon>Bacillati</taxon>
        <taxon>Bacillota</taxon>
        <taxon>Bacilli</taxon>
        <taxon>Bacillales</taxon>
        <taxon>Bacillaceae</taxon>
        <taxon>Bacillus</taxon>
        <taxon>Bacillus cereus group</taxon>
    </lineage>
</organism>
<dbReference type="InterPro" id="IPR025484">
    <property type="entry name" value="DUF4376"/>
</dbReference>